<dbReference type="InterPro" id="IPR000834">
    <property type="entry name" value="Peptidase_M14"/>
</dbReference>
<dbReference type="InterPro" id="IPR034286">
    <property type="entry name" value="M14_AGBL5-like"/>
</dbReference>
<dbReference type="CDD" id="cd06236">
    <property type="entry name" value="M14_AGBL5_like"/>
    <property type="match status" value="1"/>
</dbReference>
<comment type="catalytic activity">
    <reaction evidence="20">
        <text>gamma-L-glutamyl-L-glutamyl-[protein] + H2O = L-glutamyl-[protein] + L-glutamate</text>
        <dbReference type="Rhea" id="RHEA:60152"/>
        <dbReference type="Rhea" id="RHEA-COMP:10208"/>
        <dbReference type="Rhea" id="RHEA-COMP:15517"/>
        <dbReference type="ChEBI" id="CHEBI:15377"/>
        <dbReference type="ChEBI" id="CHEBI:29973"/>
        <dbReference type="ChEBI" id="CHEBI:29985"/>
        <dbReference type="ChEBI" id="CHEBI:143622"/>
    </reaction>
    <physiologicalReaction direction="left-to-right" evidence="20">
        <dbReference type="Rhea" id="RHEA:60153"/>
    </physiologicalReaction>
</comment>
<feature type="region of interest" description="Disordered" evidence="22">
    <location>
        <begin position="1"/>
        <end position="29"/>
    </location>
</feature>
<evidence type="ECO:0000256" key="22">
    <source>
        <dbReference type="SAM" id="MobiDB-lite"/>
    </source>
</evidence>
<comment type="catalytic activity">
    <reaction evidence="16">
        <text>C-terminal L-alpha-aminoacyl-L-glutamyl-[tubulin] + H2O = C-terminal L-alpha-aminoacyl-[tubulin] + L-glutamate</text>
        <dbReference type="Rhea" id="RHEA:63796"/>
        <dbReference type="Rhea" id="RHEA-COMP:16436"/>
        <dbReference type="Rhea" id="RHEA-COMP:16437"/>
        <dbReference type="ChEBI" id="CHEBI:15377"/>
        <dbReference type="ChEBI" id="CHEBI:29985"/>
        <dbReference type="ChEBI" id="CHEBI:90782"/>
        <dbReference type="ChEBI" id="CHEBI:149556"/>
        <dbReference type="EC" id="3.4.17.24"/>
    </reaction>
    <physiologicalReaction direction="left-to-right" evidence="16">
        <dbReference type="Rhea" id="RHEA:63797"/>
    </physiologicalReaction>
</comment>
<dbReference type="GO" id="GO:0030496">
    <property type="term" value="C:midbody"/>
    <property type="evidence" value="ECO:0007669"/>
    <property type="project" value="UniProtKB-SubCell"/>
</dbReference>
<dbReference type="Pfam" id="PF18027">
    <property type="entry name" value="Pepdidase_M14_N"/>
    <property type="match status" value="1"/>
</dbReference>
<feature type="compositionally biased region" description="Basic residues" evidence="22">
    <location>
        <begin position="590"/>
        <end position="601"/>
    </location>
</feature>
<keyword evidence="25" id="KW-1185">Reference proteome</keyword>
<evidence type="ECO:0000256" key="10">
    <source>
        <dbReference type="ARBA" id="ARBA00022833"/>
    </source>
</evidence>
<dbReference type="SUPFAM" id="SSF53187">
    <property type="entry name" value="Zn-dependent exopeptidases"/>
    <property type="match status" value="1"/>
</dbReference>
<dbReference type="PANTHER" id="PTHR12756">
    <property type="entry name" value="CYTOSOLIC CARBOXYPEPTIDASE"/>
    <property type="match status" value="1"/>
</dbReference>
<evidence type="ECO:0000256" key="4">
    <source>
        <dbReference type="ARBA" id="ARBA00004214"/>
    </source>
</evidence>
<evidence type="ECO:0000313" key="25">
    <source>
        <dbReference type="Proteomes" id="UP001295684"/>
    </source>
</evidence>
<evidence type="ECO:0000256" key="7">
    <source>
        <dbReference type="ARBA" id="ARBA00022670"/>
    </source>
</evidence>
<dbReference type="GO" id="GO:0005634">
    <property type="term" value="C:nucleus"/>
    <property type="evidence" value="ECO:0007669"/>
    <property type="project" value="UniProtKB-SubCell"/>
</dbReference>
<evidence type="ECO:0000256" key="14">
    <source>
        <dbReference type="ARBA" id="ARBA00024141"/>
    </source>
</evidence>
<feature type="compositionally biased region" description="Basic and acidic residues" evidence="22">
    <location>
        <begin position="20"/>
        <end position="29"/>
    </location>
</feature>
<keyword evidence="12" id="KW-0206">Cytoskeleton</keyword>
<dbReference type="Proteomes" id="UP001295684">
    <property type="component" value="Unassembled WGS sequence"/>
</dbReference>
<gene>
    <name evidence="24" type="ORF">ECRASSUSDP1_LOCUS28548</name>
</gene>
<evidence type="ECO:0000259" key="23">
    <source>
        <dbReference type="PROSITE" id="PS52035"/>
    </source>
</evidence>
<evidence type="ECO:0000256" key="16">
    <source>
        <dbReference type="ARBA" id="ARBA00024627"/>
    </source>
</evidence>
<dbReference type="InterPro" id="IPR050821">
    <property type="entry name" value="Cytosolic_carboxypeptidase"/>
</dbReference>
<evidence type="ECO:0000256" key="8">
    <source>
        <dbReference type="ARBA" id="ARBA00022723"/>
    </source>
</evidence>
<dbReference type="PROSITE" id="PS52035">
    <property type="entry name" value="PEPTIDASE_M14"/>
    <property type="match status" value="1"/>
</dbReference>
<dbReference type="GO" id="GO:0005819">
    <property type="term" value="C:spindle"/>
    <property type="evidence" value="ECO:0007669"/>
    <property type="project" value="UniProtKB-SubCell"/>
</dbReference>
<evidence type="ECO:0000256" key="19">
    <source>
        <dbReference type="ARBA" id="ARBA00032928"/>
    </source>
</evidence>
<dbReference type="Gene3D" id="2.60.40.3120">
    <property type="match status" value="1"/>
</dbReference>
<evidence type="ECO:0000256" key="18">
    <source>
        <dbReference type="ARBA" id="ARBA00032753"/>
    </source>
</evidence>
<evidence type="ECO:0000256" key="11">
    <source>
        <dbReference type="ARBA" id="ARBA00023049"/>
    </source>
</evidence>
<keyword evidence="8" id="KW-0479">Metal-binding</keyword>
<name>A0AAD1Y995_EUPCR</name>
<protein>
    <recommendedName>
        <fullName evidence="14">Cytosolic carboxypeptidase-like protein 5</fullName>
        <ecNumber evidence="17">3.4.17.24</ecNumber>
    </recommendedName>
    <alternativeName>
        <fullName evidence="19">ATP/GTP-binding protein-like 5</fullName>
    </alternativeName>
    <alternativeName>
        <fullName evidence="18">Protein deglutamylase CCP5</fullName>
    </alternativeName>
</protein>
<evidence type="ECO:0000256" key="9">
    <source>
        <dbReference type="ARBA" id="ARBA00022801"/>
    </source>
</evidence>
<comment type="cofactor">
    <cofactor evidence="1">
        <name>Zn(2+)</name>
        <dbReference type="ChEBI" id="CHEBI:29105"/>
    </cofactor>
</comment>
<evidence type="ECO:0000256" key="15">
    <source>
        <dbReference type="ARBA" id="ARBA00024524"/>
    </source>
</evidence>
<keyword evidence="13" id="KW-0539">Nucleus</keyword>
<dbReference type="AlphaFoldDB" id="A0AAD1Y995"/>
<evidence type="ECO:0000256" key="6">
    <source>
        <dbReference type="ARBA" id="ARBA00022490"/>
    </source>
</evidence>
<dbReference type="PANTHER" id="PTHR12756:SF12">
    <property type="entry name" value="CYTOSOLIC CARBOXYPEPTIDASE-LIKE PROTEIN 5"/>
    <property type="match status" value="1"/>
</dbReference>
<comment type="subcellular location">
    <subcellularLocation>
        <location evidence="3">Cytoplasm</location>
        <location evidence="3">Cytoskeleton</location>
        <location evidence="3">Spindle</location>
    </subcellularLocation>
    <subcellularLocation>
        <location evidence="4">Midbody</location>
    </subcellularLocation>
    <subcellularLocation>
        <location evidence="2">Nucleus</location>
    </subcellularLocation>
</comment>
<organism evidence="24 25">
    <name type="scientific">Euplotes crassus</name>
    <dbReference type="NCBI Taxonomy" id="5936"/>
    <lineage>
        <taxon>Eukaryota</taxon>
        <taxon>Sar</taxon>
        <taxon>Alveolata</taxon>
        <taxon>Ciliophora</taxon>
        <taxon>Intramacronucleata</taxon>
        <taxon>Spirotrichea</taxon>
        <taxon>Hypotrichia</taxon>
        <taxon>Euplotida</taxon>
        <taxon>Euplotidae</taxon>
        <taxon>Moneuplotes</taxon>
    </lineage>
</organism>
<feature type="active site" description="Proton donor/acceptor" evidence="21">
    <location>
        <position position="477"/>
    </location>
</feature>
<keyword evidence="11" id="KW-0482">Metalloprotease</keyword>
<keyword evidence="7" id="KW-0645">Protease</keyword>
<dbReference type="EMBL" id="CAMPGE010029451">
    <property type="protein sequence ID" value="CAI2386922.1"/>
    <property type="molecule type" value="Genomic_DNA"/>
</dbReference>
<dbReference type="GO" id="GO:0004181">
    <property type="term" value="F:metallocarboxypeptidase activity"/>
    <property type="evidence" value="ECO:0007669"/>
    <property type="project" value="InterPro"/>
</dbReference>
<evidence type="ECO:0000256" key="3">
    <source>
        <dbReference type="ARBA" id="ARBA00004186"/>
    </source>
</evidence>
<comment type="caution">
    <text evidence="24">The sequence shown here is derived from an EMBL/GenBank/DDBJ whole genome shotgun (WGS) entry which is preliminary data.</text>
</comment>
<proteinExistence type="inferred from homology"/>
<dbReference type="Gene3D" id="3.40.630.10">
    <property type="entry name" value="Zn peptidases"/>
    <property type="match status" value="1"/>
</dbReference>
<dbReference type="InterPro" id="IPR040626">
    <property type="entry name" value="Pepdidase_M14_N"/>
</dbReference>
<keyword evidence="10" id="KW-0862">Zinc</keyword>
<keyword evidence="6" id="KW-0963">Cytoplasm</keyword>
<dbReference type="GO" id="GO:0008270">
    <property type="term" value="F:zinc ion binding"/>
    <property type="evidence" value="ECO:0007669"/>
    <property type="project" value="InterPro"/>
</dbReference>
<evidence type="ECO:0000256" key="12">
    <source>
        <dbReference type="ARBA" id="ARBA00023212"/>
    </source>
</evidence>
<comment type="catalytic activity">
    <reaction evidence="15">
        <text>C-terminal L-alpha-aminoacyl-L-glutamyl-L-glutamyl-[tubulin] + H2O = C-terminal L-alpha-aminoacyl-L-glutamyl-[tubulin] + L-glutamate</text>
        <dbReference type="Rhea" id="RHEA:63792"/>
        <dbReference type="Rhea" id="RHEA-COMP:16435"/>
        <dbReference type="Rhea" id="RHEA-COMP:16436"/>
        <dbReference type="ChEBI" id="CHEBI:15377"/>
        <dbReference type="ChEBI" id="CHEBI:29985"/>
        <dbReference type="ChEBI" id="CHEBI:149555"/>
        <dbReference type="ChEBI" id="CHEBI:149556"/>
        <dbReference type="EC" id="3.4.17.24"/>
    </reaction>
    <physiologicalReaction direction="left-to-right" evidence="15">
        <dbReference type="Rhea" id="RHEA:63793"/>
    </physiologicalReaction>
</comment>
<keyword evidence="9" id="KW-0378">Hydrolase</keyword>
<dbReference type="EC" id="3.4.17.24" evidence="17"/>
<evidence type="ECO:0000256" key="2">
    <source>
        <dbReference type="ARBA" id="ARBA00004123"/>
    </source>
</evidence>
<feature type="compositionally biased region" description="Basic and acidic residues" evidence="22">
    <location>
        <begin position="647"/>
        <end position="657"/>
    </location>
</feature>
<dbReference type="Pfam" id="PF00246">
    <property type="entry name" value="Peptidase_M14"/>
    <property type="match status" value="1"/>
</dbReference>
<evidence type="ECO:0000256" key="13">
    <source>
        <dbReference type="ARBA" id="ARBA00023242"/>
    </source>
</evidence>
<dbReference type="GO" id="GO:0006508">
    <property type="term" value="P:proteolysis"/>
    <property type="evidence" value="ECO:0007669"/>
    <property type="project" value="UniProtKB-KW"/>
</dbReference>
<evidence type="ECO:0000256" key="17">
    <source>
        <dbReference type="ARBA" id="ARBA00026108"/>
    </source>
</evidence>
<evidence type="ECO:0000256" key="1">
    <source>
        <dbReference type="ARBA" id="ARBA00001947"/>
    </source>
</evidence>
<evidence type="ECO:0000256" key="20">
    <source>
        <dbReference type="ARBA" id="ARBA00047714"/>
    </source>
</evidence>
<feature type="compositionally biased region" description="Basic and acidic residues" evidence="22">
    <location>
        <begin position="612"/>
        <end position="623"/>
    </location>
</feature>
<feature type="compositionally biased region" description="Acidic residues" evidence="22">
    <location>
        <begin position="624"/>
        <end position="637"/>
    </location>
</feature>
<accession>A0AAD1Y995</accession>
<evidence type="ECO:0000256" key="21">
    <source>
        <dbReference type="PROSITE-ProRule" id="PRU01379"/>
    </source>
</evidence>
<comment type="similarity">
    <text evidence="5 21">Belongs to the peptidase M14 family.</text>
</comment>
<sequence length="670" mass="76671">MITTSNSTFDEEPDTISSFEEQKQPETSIEEAKYPGDMSYDEYLSHLGICQEGLQLRKHSKWSENPQQIHEVFEDCGITISSRFDSGNLYKAEKVKDDCFDLYISADGKPYTSELSYLCWFYFSVTGAEASTVLTFTIRNMKNQTKLCTDGMKPFFRTKSEDGSVTPWKRIPSKLDFNYEEEEDKFTVEWTFLTSKSPSDVTYFAYMIPYSFKEITEKLDQLEEKMSERENIYFHRECLTYSLEGRKQEMVTVSSKERIDINEDREPLIEHLFPEHQGDMTKRPLKFTDKKIIFISSRVHPGETGASHMFNGFLDLLMDKENPHSASLLNNFVFKIVPALNPDGIYRGYYRLDTLGQNLNREYLEPDPLVCPTTHSVKSILKQISDTGNLFMYVDFHAHASKKGVFCFGNALKGDDQVENVLFAQLMSLNCLNFDMTECNFSDKIMKKLDKKGQSREGTGRVAIYKDTGCKHCYTLECNFYTGKRLSIIPPKFNKELAQKEPESDASNPTSSLYKKCMCPPYGIEILEDVGVAFAMSILDLIDDNPISRLPLSRFRDIDGVRENVSSTLKKKKAGRKRFVRKKKASMKKAPMKVKITKKSKSAGAGAEEESKDSSTFEDKENEPLSELEEEDPEELSTEARITFKVTIEKKNEKENLSDPEVMGGVENSS</sequence>
<reference evidence="24" key="1">
    <citation type="submission" date="2023-07" db="EMBL/GenBank/DDBJ databases">
        <authorList>
            <consortium name="AG Swart"/>
            <person name="Singh M."/>
            <person name="Singh A."/>
            <person name="Seah K."/>
            <person name="Emmerich C."/>
        </authorList>
    </citation>
    <scope>NUCLEOTIDE SEQUENCE</scope>
    <source>
        <strain evidence="24">DP1</strain>
    </source>
</reference>
<feature type="domain" description="Peptidase M14" evidence="23">
    <location>
        <begin position="208"/>
        <end position="517"/>
    </location>
</feature>
<feature type="region of interest" description="Disordered" evidence="22">
    <location>
        <begin position="590"/>
        <end position="670"/>
    </location>
</feature>
<evidence type="ECO:0000313" key="24">
    <source>
        <dbReference type="EMBL" id="CAI2386922.1"/>
    </source>
</evidence>
<evidence type="ECO:0000256" key="5">
    <source>
        <dbReference type="ARBA" id="ARBA00005988"/>
    </source>
</evidence>